<keyword evidence="2" id="KW-1185">Reference proteome</keyword>
<sequence length="155" mass="17768">MFANTDIWWHHCTSRQQFYFNNGLIKDVDDLYSRLGNSKLSFNAPGFAVAASLMQLASRDLTATAVEEMDSRDLHYLCINDGHCMLFMFACSFVMEWTAGSECRLLMSEEESKMRLVSRGPFGVSRRDTVFYCQLCSDNLDASMSEEIMEHVRDV</sequence>
<evidence type="ECO:0000313" key="1">
    <source>
        <dbReference type="EMBL" id="SJL01063.1"/>
    </source>
</evidence>
<dbReference type="Proteomes" id="UP000219338">
    <property type="component" value="Unassembled WGS sequence"/>
</dbReference>
<dbReference type="EMBL" id="FUEG01000003">
    <property type="protein sequence ID" value="SJL01063.1"/>
    <property type="molecule type" value="Genomic_DNA"/>
</dbReference>
<dbReference type="STRING" id="47428.A0A284QX79"/>
<name>A0A284QX79_ARMOS</name>
<organism evidence="1 2">
    <name type="scientific">Armillaria ostoyae</name>
    <name type="common">Armillaria root rot fungus</name>
    <dbReference type="NCBI Taxonomy" id="47428"/>
    <lineage>
        <taxon>Eukaryota</taxon>
        <taxon>Fungi</taxon>
        <taxon>Dikarya</taxon>
        <taxon>Basidiomycota</taxon>
        <taxon>Agaricomycotina</taxon>
        <taxon>Agaricomycetes</taxon>
        <taxon>Agaricomycetidae</taxon>
        <taxon>Agaricales</taxon>
        <taxon>Marasmiineae</taxon>
        <taxon>Physalacriaceae</taxon>
        <taxon>Armillaria</taxon>
    </lineage>
</organism>
<evidence type="ECO:0000313" key="2">
    <source>
        <dbReference type="Proteomes" id="UP000219338"/>
    </source>
</evidence>
<proteinExistence type="predicted"/>
<reference evidence="2" key="1">
    <citation type="journal article" date="2017" name="Nat. Ecol. Evol.">
        <title>Genome expansion and lineage-specific genetic innovations in the forest pathogenic fungi Armillaria.</title>
        <authorList>
            <person name="Sipos G."/>
            <person name="Prasanna A.N."/>
            <person name="Walter M.C."/>
            <person name="O'Connor E."/>
            <person name="Balint B."/>
            <person name="Krizsan K."/>
            <person name="Kiss B."/>
            <person name="Hess J."/>
            <person name="Varga T."/>
            <person name="Slot J."/>
            <person name="Riley R."/>
            <person name="Boka B."/>
            <person name="Rigling D."/>
            <person name="Barry K."/>
            <person name="Lee J."/>
            <person name="Mihaltcheva S."/>
            <person name="LaButti K."/>
            <person name="Lipzen A."/>
            <person name="Waldron R."/>
            <person name="Moloney N.M."/>
            <person name="Sperisen C."/>
            <person name="Kredics L."/>
            <person name="Vagvoelgyi C."/>
            <person name="Patrignani A."/>
            <person name="Fitzpatrick D."/>
            <person name="Nagy I."/>
            <person name="Doyle S."/>
            <person name="Anderson J.B."/>
            <person name="Grigoriev I.V."/>
            <person name="Gueldener U."/>
            <person name="Muensterkoetter M."/>
            <person name="Nagy L.G."/>
        </authorList>
    </citation>
    <scope>NUCLEOTIDE SEQUENCE [LARGE SCALE GENOMIC DNA]</scope>
    <source>
        <strain evidence="2">C18/9</strain>
    </source>
</reference>
<accession>A0A284QX79</accession>
<dbReference type="OrthoDB" id="2322499at2759"/>
<gene>
    <name evidence="1" type="ORF">ARMOST_04379</name>
</gene>
<protein>
    <submittedName>
        <fullName evidence="1">Uncharacterized protein</fullName>
    </submittedName>
</protein>
<dbReference type="AlphaFoldDB" id="A0A284QX79"/>
<dbReference type="OMA" id="ANTDIWW"/>